<dbReference type="EMBL" id="BKCP01006294">
    <property type="protein sequence ID" value="GER42282.1"/>
    <property type="molecule type" value="Genomic_DNA"/>
</dbReference>
<keyword evidence="2" id="KW-1185">Reference proteome</keyword>
<gene>
    <name evidence="1" type="ORF">STAS_19050</name>
</gene>
<proteinExistence type="predicted"/>
<sequence length="193" mass="20845">MEHLSPGETGVRDGTMAVHERLGGLSRPFTSGFPLHFVGCDGWQHTCRASVSVISAAGDVIAVEGVEVLVVGVRRADELPRGQIDVVSPGVRGVLLKYEMGELGGDKNLYPKFLVRIWLGVPALPGDLRREPYQGAEHQAMDPTAVHGITQFSNLSKEELEVTYLGVKGGTGIGRLENVAAEMEVRDLPEIFE</sequence>
<dbReference type="Proteomes" id="UP000325081">
    <property type="component" value="Unassembled WGS sequence"/>
</dbReference>
<reference evidence="2" key="1">
    <citation type="journal article" date="2019" name="Curr. Biol.">
        <title>Genome Sequence of Striga asiatica Provides Insight into the Evolution of Plant Parasitism.</title>
        <authorList>
            <person name="Yoshida S."/>
            <person name="Kim S."/>
            <person name="Wafula E.K."/>
            <person name="Tanskanen J."/>
            <person name="Kim Y.M."/>
            <person name="Honaas L."/>
            <person name="Yang Z."/>
            <person name="Spallek T."/>
            <person name="Conn C.E."/>
            <person name="Ichihashi Y."/>
            <person name="Cheong K."/>
            <person name="Cui S."/>
            <person name="Der J.P."/>
            <person name="Gundlach H."/>
            <person name="Jiao Y."/>
            <person name="Hori C."/>
            <person name="Ishida J.K."/>
            <person name="Kasahara H."/>
            <person name="Kiba T."/>
            <person name="Kim M.S."/>
            <person name="Koo N."/>
            <person name="Laohavisit A."/>
            <person name="Lee Y.H."/>
            <person name="Lumba S."/>
            <person name="McCourt P."/>
            <person name="Mortimer J.C."/>
            <person name="Mutuku J.M."/>
            <person name="Nomura T."/>
            <person name="Sasaki-Sekimoto Y."/>
            <person name="Seto Y."/>
            <person name="Wang Y."/>
            <person name="Wakatake T."/>
            <person name="Sakakibara H."/>
            <person name="Demura T."/>
            <person name="Yamaguchi S."/>
            <person name="Yoneyama K."/>
            <person name="Manabe R.I."/>
            <person name="Nelson D.C."/>
            <person name="Schulman A.H."/>
            <person name="Timko M.P."/>
            <person name="dePamphilis C.W."/>
            <person name="Choi D."/>
            <person name="Shirasu K."/>
        </authorList>
    </citation>
    <scope>NUCLEOTIDE SEQUENCE [LARGE SCALE GENOMIC DNA]</scope>
    <source>
        <strain evidence="2">cv. UVA1</strain>
    </source>
</reference>
<evidence type="ECO:0000313" key="1">
    <source>
        <dbReference type="EMBL" id="GER42282.1"/>
    </source>
</evidence>
<protein>
    <submittedName>
        <fullName evidence="1">Cysteine proteinase</fullName>
    </submittedName>
</protein>
<name>A0A5A7QBD7_STRAF</name>
<evidence type="ECO:0000313" key="2">
    <source>
        <dbReference type="Proteomes" id="UP000325081"/>
    </source>
</evidence>
<organism evidence="1 2">
    <name type="scientific">Striga asiatica</name>
    <name type="common">Asiatic witchweed</name>
    <name type="synonym">Buchnera asiatica</name>
    <dbReference type="NCBI Taxonomy" id="4170"/>
    <lineage>
        <taxon>Eukaryota</taxon>
        <taxon>Viridiplantae</taxon>
        <taxon>Streptophyta</taxon>
        <taxon>Embryophyta</taxon>
        <taxon>Tracheophyta</taxon>
        <taxon>Spermatophyta</taxon>
        <taxon>Magnoliopsida</taxon>
        <taxon>eudicotyledons</taxon>
        <taxon>Gunneridae</taxon>
        <taxon>Pentapetalae</taxon>
        <taxon>asterids</taxon>
        <taxon>lamiids</taxon>
        <taxon>Lamiales</taxon>
        <taxon>Orobanchaceae</taxon>
        <taxon>Buchnereae</taxon>
        <taxon>Striga</taxon>
    </lineage>
</organism>
<comment type="caution">
    <text evidence="1">The sequence shown here is derived from an EMBL/GenBank/DDBJ whole genome shotgun (WGS) entry which is preliminary data.</text>
</comment>
<dbReference type="AlphaFoldDB" id="A0A5A7QBD7"/>
<accession>A0A5A7QBD7</accession>